<dbReference type="PANTHER" id="PTHR40400:SF1">
    <property type="entry name" value="SLR1512 PROTEIN"/>
    <property type="match status" value="1"/>
</dbReference>
<reference evidence="3" key="1">
    <citation type="submission" date="2018-11" db="EMBL/GenBank/DDBJ databases">
        <title>Phylogenetic, genomic, and biogeographic characterization of a novel and ubiquitous marine invertebrate-associated Rickettsiales parasite, Candidatus Marinoinvertebrata rohwerii, gen. nov., sp. nov.</title>
        <authorList>
            <person name="Klinges J.G."/>
            <person name="Rosales S.M."/>
            <person name="Mcminds R."/>
            <person name="Shaver E.C."/>
            <person name="Shantz A."/>
            <person name="Peters E.C."/>
            <person name="Burkepile D.E."/>
            <person name="Silliman B.R."/>
            <person name="Vega Thurber R.L."/>
        </authorList>
    </citation>
    <scope>NUCLEOTIDE SEQUENCE [LARGE SCALE GENOMIC DNA]</scope>
    <source>
        <strain evidence="3">a_cerv_44</strain>
    </source>
</reference>
<gene>
    <name evidence="2" type="ORF">EIC27_01985</name>
</gene>
<dbReference type="AlphaFoldDB" id="A0A3R9YCW0"/>
<keyword evidence="1" id="KW-0472">Membrane</keyword>
<sequence>MLCASASYIAVPAAMKLDLPEAKPGIYVPMSLSVTFPFNIIFGIPLYYIFISWLY</sequence>
<protein>
    <recommendedName>
        <fullName evidence="4">Sodium-dependent bicarbonate transport family permease</fullName>
    </recommendedName>
</protein>
<dbReference type="RefSeq" id="WP_126044481.1">
    <property type="nucleotide sequence ID" value="NZ_RXFM01000017.1"/>
</dbReference>
<keyword evidence="1" id="KW-0812">Transmembrane</keyword>
<evidence type="ECO:0000256" key="1">
    <source>
        <dbReference type="SAM" id="Phobius"/>
    </source>
</evidence>
<organism evidence="2 3">
    <name type="scientific">Candidatus Aquarickettsia rohweri</name>
    <dbReference type="NCBI Taxonomy" id="2602574"/>
    <lineage>
        <taxon>Bacteria</taxon>
        <taxon>Pseudomonadati</taxon>
        <taxon>Pseudomonadota</taxon>
        <taxon>Alphaproteobacteria</taxon>
        <taxon>Rickettsiales</taxon>
        <taxon>Candidatus Midichloriaceae</taxon>
        <taxon>Candidatus Aquarickettsia</taxon>
    </lineage>
</organism>
<name>A0A3R9YCW0_9RICK</name>
<keyword evidence="3" id="KW-1185">Reference proteome</keyword>
<comment type="caution">
    <text evidence="2">The sequence shown here is derived from an EMBL/GenBank/DDBJ whole genome shotgun (WGS) entry which is preliminary data.</text>
</comment>
<dbReference type="Pfam" id="PF05982">
    <property type="entry name" value="Sbt_1"/>
    <property type="match status" value="1"/>
</dbReference>
<dbReference type="Proteomes" id="UP000279470">
    <property type="component" value="Unassembled WGS sequence"/>
</dbReference>
<dbReference type="OrthoDB" id="345121at2"/>
<feature type="transmembrane region" description="Helical" evidence="1">
    <location>
        <begin position="26"/>
        <end position="50"/>
    </location>
</feature>
<dbReference type="PANTHER" id="PTHR40400">
    <property type="entry name" value="SLR1512 PROTEIN"/>
    <property type="match status" value="1"/>
</dbReference>
<keyword evidence="1" id="KW-1133">Transmembrane helix</keyword>
<dbReference type="InterPro" id="IPR010293">
    <property type="entry name" value="Sbt_1"/>
</dbReference>
<evidence type="ECO:0000313" key="3">
    <source>
        <dbReference type="Proteomes" id="UP000279470"/>
    </source>
</evidence>
<evidence type="ECO:0000313" key="2">
    <source>
        <dbReference type="EMBL" id="RST70069.1"/>
    </source>
</evidence>
<accession>A0A3R9YCW0</accession>
<dbReference type="EMBL" id="RXFM01000017">
    <property type="protein sequence ID" value="RST70069.1"/>
    <property type="molecule type" value="Genomic_DNA"/>
</dbReference>
<proteinExistence type="predicted"/>
<evidence type="ECO:0008006" key="4">
    <source>
        <dbReference type="Google" id="ProtNLM"/>
    </source>
</evidence>